<feature type="disulfide bond" evidence="9">
    <location>
        <begin position="169"/>
        <end position="184"/>
    </location>
</feature>
<sequence length="199" mass="21953">MWNKTGPQGKQWNRAVVPLRKFRNFQVIFEGIRSTDLSGGAALDDLEYIDCAPSSCPAVTDFVCQSGHCIESHLVCDNKADCADESDEMDCGPVTPQPLTCDAEQFQCAYSFQCIPKSWWCDGLPDCADQSDEEHCPTALPGTVPPQGRCPANNFQCSDHSCLPSILRCDGVFDCPDGEDEHSCRKFMDRLFGNLHCSS</sequence>
<protein>
    <recommendedName>
        <fullName evidence="10">MAM domain-containing protein</fullName>
    </recommendedName>
</protein>
<evidence type="ECO:0000256" key="6">
    <source>
        <dbReference type="ARBA" id="ARBA00023157"/>
    </source>
</evidence>
<feature type="disulfide bond" evidence="9">
    <location>
        <begin position="76"/>
        <end position="91"/>
    </location>
</feature>
<dbReference type="PROSITE" id="PS50060">
    <property type="entry name" value="MAM_2"/>
    <property type="match status" value="1"/>
</dbReference>
<evidence type="ECO:0000256" key="5">
    <source>
        <dbReference type="ARBA" id="ARBA00023136"/>
    </source>
</evidence>
<feature type="domain" description="MAM" evidence="10">
    <location>
        <begin position="1"/>
        <end position="58"/>
    </location>
</feature>
<dbReference type="CDD" id="cd00112">
    <property type="entry name" value="LDLa"/>
    <property type="match status" value="3"/>
</dbReference>
<evidence type="ECO:0000256" key="2">
    <source>
        <dbReference type="ARBA" id="ARBA00022692"/>
    </source>
</evidence>
<dbReference type="Gene3D" id="4.10.400.10">
    <property type="entry name" value="Low-density Lipoprotein Receptor"/>
    <property type="match status" value="3"/>
</dbReference>
<feature type="disulfide bond" evidence="9">
    <location>
        <begin position="121"/>
        <end position="136"/>
    </location>
</feature>
<dbReference type="InterPro" id="IPR036055">
    <property type="entry name" value="LDL_receptor-like_sf"/>
</dbReference>
<keyword evidence="3" id="KW-0677">Repeat</keyword>
<keyword evidence="4" id="KW-1133">Transmembrane helix</keyword>
<dbReference type="Pfam" id="PF00629">
    <property type="entry name" value="MAM"/>
    <property type="match status" value="1"/>
</dbReference>
<keyword evidence="12" id="KW-1185">Reference proteome</keyword>
<dbReference type="InterPro" id="IPR000998">
    <property type="entry name" value="MAM_dom"/>
</dbReference>
<dbReference type="SUPFAM" id="SSF57424">
    <property type="entry name" value="LDL receptor-like module"/>
    <property type="match status" value="3"/>
</dbReference>
<comment type="subcellular location">
    <subcellularLocation>
        <location evidence="1">Membrane</location>
        <topology evidence="1">Single-pass membrane protein</topology>
    </subcellularLocation>
</comment>
<dbReference type="SMART" id="SM00192">
    <property type="entry name" value="LDLa"/>
    <property type="match status" value="3"/>
</dbReference>
<dbReference type="PANTHER" id="PTHR22722">
    <property type="entry name" value="LOW-DENSITY LIPOPROTEIN RECEPTOR-RELATED PROTEIN 2-RELATED"/>
    <property type="match status" value="1"/>
</dbReference>
<dbReference type="SUPFAM" id="SSF49899">
    <property type="entry name" value="Concanavalin A-like lectins/glucanases"/>
    <property type="match status" value="1"/>
</dbReference>
<dbReference type="InterPro" id="IPR013320">
    <property type="entry name" value="ConA-like_dom_sf"/>
</dbReference>
<evidence type="ECO:0000313" key="11">
    <source>
        <dbReference type="EMBL" id="MEQ2174034.1"/>
    </source>
</evidence>
<feature type="disulfide bond" evidence="9">
    <location>
        <begin position="150"/>
        <end position="162"/>
    </location>
</feature>
<organism evidence="11 12">
    <name type="scientific">Goodea atripinnis</name>
    <dbReference type="NCBI Taxonomy" id="208336"/>
    <lineage>
        <taxon>Eukaryota</taxon>
        <taxon>Metazoa</taxon>
        <taxon>Chordata</taxon>
        <taxon>Craniata</taxon>
        <taxon>Vertebrata</taxon>
        <taxon>Euteleostomi</taxon>
        <taxon>Actinopterygii</taxon>
        <taxon>Neopterygii</taxon>
        <taxon>Teleostei</taxon>
        <taxon>Neoteleostei</taxon>
        <taxon>Acanthomorphata</taxon>
        <taxon>Ovalentaria</taxon>
        <taxon>Atherinomorphae</taxon>
        <taxon>Cyprinodontiformes</taxon>
        <taxon>Goodeidae</taxon>
        <taxon>Goodea</taxon>
    </lineage>
</organism>
<dbReference type="PROSITE" id="PS50068">
    <property type="entry name" value="LDLRA_2"/>
    <property type="match status" value="3"/>
</dbReference>
<comment type="caution">
    <text evidence="9">Lacks conserved residue(s) required for the propagation of feature annotation.</text>
</comment>
<dbReference type="EMBL" id="JAHRIO010050119">
    <property type="protein sequence ID" value="MEQ2174034.1"/>
    <property type="molecule type" value="Genomic_DNA"/>
</dbReference>
<dbReference type="Proteomes" id="UP001476798">
    <property type="component" value="Unassembled WGS sequence"/>
</dbReference>
<evidence type="ECO:0000256" key="9">
    <source>
        <dbReference type="PROSITE-ProRule" id="PRU00124"/>
    </source>
</evidence>
<proteinExistence type="predicted"/>
<dbReference type="PRINTS" id="PR00261">
    <property type="entry name" value="LDLRECEPTOR"/>
</dbReference>
<keyword evidence="7" id="KW-0675">Receptor</keyword>
<dbReference type="PROSITE" id="PS01209">
    <property type="entry name" value="LDLRA_1"/>
    <property type="match status" value="2"/>
</dbReference>
<evidence type="ECO:0000313" key="12">
    <source>
        <dbReference type="Proteomes" id="UP001476798"/>
    </source>
</evidence>
<evidence type="ECO:0000256" key="8">
    <source>
        <dbReference type="ARBA" id="ARBA00023180"/>
    </source>
</evidence>
<evidence type="ECO:0000256" key="1">
    <source>
        <dbReference type="ARBA" id="ARBA00004167"/>
    </source>
</evidence>
<dbReference type="Pfam" id="PF00057">
    <property type="entry name" value="Ldl_recept_a"/>
    <property type="match status" value="3"/>
</dbReference>
<dbReference type="Gene3D" id="2.60.120.200">
    <property type="match status" value="1"/>
</dbReference>
<evidence type="ECO:0000256" key="3">
    <source>
        <dbReference type="ARBA" id="ARBA00022737"/>
    </source>
</evidence>
<dbReference type="InterPro" id="IPR002172">
    <property type="entry name" value="LDrepeatLR_classA_rpt"/>
</dbReference>
<keyword evidence="8" id="KW-0325">Glycoprotein</keyword>
<evidence type="ECO:0000256" key="7">
    <source>
        <dbReference type="ARBA" id="ARBA00023170"/>
    </source>
</evidence>
<gene>
    <name evidence="11" type="ORF">GOODEAATRI_003635</name>
</gene>
<feature type="disulfide bond" evidence="9">
    <location>
        <begin position="64"/>
        <end position="82"/>
    </location>
</feature>
<accession>A0ABV0NRL6</accession>
<keyword evidence="2" id="KW-0812">Transmembrane</keyword>
<dbReference type="InterPro" id="IPR023415">
    <property type="entry name" value="LDLR_class-A_CS"/>
</dbReference>
<keyword evidence="5" id="KW-0472">Membrane</keyword>
<reference evidence="11 12" key="1">
    <citation type="submission" date="2021-06" db="EMBL/GenBank/DDBJ databases">
        <authorList>
            <person name="Palmer J.M."/>
        </authorList>
    </citation>
    <scope>NUCLEOTIDE SEQUENCE [LARGE SCALE GENOMIC DNA]</scope>
    <source>
        <strain evidence="11 12">GA_2019</strain>
        <tissue evidence="11">Muscle</tissue>
    </source>
</reference>
<evidence type="ECO:0000256" key="4">
    <source>
        <dbReference type="ARBA" id="ARBA00022989"/>
    </source>
</evidence>
<dbReference type="InterPro" id="IPR051221">
    <property type="entry name" value="LDLR-related"/>
</dbReference>
<keyword evidence="6 9" id="KW-1015">Disulfide bond</keyword>
<evidence type="ECO:0000259" key="10">
    <source>
        <dbReference type="PROSITE" id="PS50060"/>
    </source>
</evidence>
<feature type="disulfide bond" evidence="9">
    <location>
        <begin position="157"/>
        <end position="175"/>
    </location>
</feature>
<name>A0ABV0NRL6_9TELE</name>
<comment type="caution">
    <text evidence="11">The sequence shown here is derived from an EMBL/GenBank/DDBJ whole genome shotgun (WGS) entry which is preliminary data.</text>
</comment>